<proteinExistence type="predicted"/>
<feature type="compositionally biased region" description="Basic and acidic residues" evidence="1">
    <location>
        <begin position="241"/>
        <end position="259"/>
    </location>
</feature>
<gene>
    <name evidence="2" type="ORF">PLEPLA_LOCUS29210</name>
</gene>
<protein>
    <submittedName>
        <fullName evidence="2">Uncharacterized protein</fullName>
    </submittedName>
</protein>
<evidence type="ECO:0000313" key="2">
    <source>
        <dbReference type="EMBL" id="CAB1441437.1"/>
    </source>
</evidence>
<feature type="compositionally biased region" description="Low complexity" evidence="1">
    <location>
        <begin position="215"/>
        <end position="228"/>
    </location>
</feature>
<evidence type="ECO:0000256" key="1">
    <source>
        <dbReference type="SAM" id="MobiDB-lite"/>
    </source>
</evidence>
<dbReference type="Proteomes" id="UP001153269">
    <property type="component" value="Unassembled WGS sequence"/>
</dbReference>
<keyword evidence="3" id="KW-1185">Reference proteome</keyword>
<comment type="caution">
    <text evidence="2">The sequence shown here is derived from an EMBL/GenBank/DDBJ whole genome shotgun (WGS) entry which is preliminary data.</text>
</comment>
<dbReference type="AlphaFoldDB" id="A0A9N7YXL9"/>
<reference evidence="2" key="1">
    <citation type="submission" date="2020-03" db="EMBL/GenBank/DDBJ databases">
        <authorList>
            <person name="Weist P."/>
        </authorList>
    </citation>
    <scope>NUCLEOTIDE SEQUENCE</scope>
</reference>
<dbReference type="EMBL" id="CADEAL010002646">
    <property type="protein sequence ID" value="CAB1441437.1"/>
    <property type="molecule type" value="Genomic_DNA"/>
</dbReference>
<organism evidence="2 3">
    <name type="scientific">Pleuronectes platessa</name>
    <name type="common">European plaice</name>
    <dbReference type="NCBI Taxonomy" id="8262"/>
    <lineage>
        <taxon>Eukaryota</taxon>
        <taxon>Metazoa</taxon>
        <taxon>Chordata</taxon>
        <taxon>Craniata</taxon>
        <taxon>Vertebrata</taxon>
        <taxon>Euteleostomi</taxon>
        <taxon>Actinopterygii</taxon>
        <taxon>Neopterygii</taxon>
        <taxon>Teleostei</taxon>
        <taxon>Neoteleostei</taxon>
        <taxon>Acanthomorphata</taxon>
        <taxon>Carangaria</taxon>
        <taxon>Pleuronectiformes</taxon>
        <taxon>Pleuronectoidei</taxon>
        <taxon>Pleuronectidae</taxon>
        <taxon>Pleuronectes</taxon>
    </lineage>
</organism>
<accession>A0A9N7YXL9</accession>
<evidence type="ECO:0000313" key="3">
    <source>
        <dbReference type="Proteomes" id="UP001153269"/>
    </source>
</evidence>
<feature type="compositionally biased region" description="Basic and acidic residues" evidence="1">
    <location>
        <begin position="196"/>
        <end position="205"/>
    </location>
</feature>
<name>A0A9N7YXL9_PLEPL</name>
<sequence length="259" mass="28017">MRIRPQAGAFSVRSHLEAIQNCDLSTLGPLGLDRGSGRLSQPSPAANEINAWSDTSCFCCLIATVPKISQCSTKLSKRLEEKSLLESPNIPLTSDRPSRVVYWHSLSSAAFKRLNGRGGCDVGDKGTAAEASINLGDWCPWCPPPALRKSAPGFAVSLAGTCRHGPPSFVGPPCLLSPYRSYSVSTTRAFSLPGREGGREEDGPRRARGGRRGEQMSVEVQEQEVCSSPAGPQSTVKIPRCQHDVTRRREGRGHREPHE</sequence>
<feature type="region of interest" description="Disordered" evidence="1">
    <location>
        <begin position="188"/>
        <end position="259"/>
    </location>
</feature>